<organism evidence="1 2">
    <name type="scientific">Triticum urartu</name>
    <name type="common">Red wild einkorn</name>
    <name type="synonym">Crithodium urartu</name>
    <dbReference type="NCBI Taxonomy" id="4572"/>
    <lineage>
        <taxon>Eukaryota</taxon>
        <taxon>Viridiplantae</taxon>
        <taxon>Streptophyta</taxon>
        <taxon>Embryophyta</taxon>
        <taxon>Tracheophyta</taxon>
        <taxon>Spermatophyta</taxon>
        <taxon>Magnoliopsida</taxon>
        <taxon>Liliopsida</taxon>
        <taxon>Poales</taxon>
        <taxon>Poaceae</taxon>
        <taxon>BOP clade</taxon>
        <taxon>Pooideae</taxon>
        <taxon>Triticodae</taxon>
        <taxon>Triticeae</taxon>
        <taxon>Triticinae</taxon>
        <taxon>Triticum</taxon>
    </lineage>
</organism>
<accession>A0A8R7K4K3</accession>
<protein>
    <submittedName>
        <fullName evidence="1">Uncharacterized protein</fullName>
    </submittedName>
</protein>
<dbReference type="EnsemblPlants" id="TuG1812G0100003661.01.T01">
    <property type="protein sequence ID" value="TuG1812G0100003661.01.T01.cds338970"/>
    <property type="gene ID" value="TuG1812G0100003661.01"/>
</dbReference>
<proteinExistence type="predicted"/>
<keyword evidence="2" id="KW-1185">Reference proteome</keyword>
<evidence type="ECO:0000313" key="2">
    <source>
        <dbReference type="Proteomes" id="UP000015106"/>
    </source>
</evidence>
<evidence type="ECO:0000313" key="1">
    <source>
        <dbReference type="EnsemblPlants" id="TuG1812G0100003661.01.T01.cds338970"/>
    </source>
</evidence>
<dbReference type="Proteomes" id="UP000015106">
    <property type="component" value="Chromosome 1"/>
</dbReference>
<name>A0A8R7K4K3_TRIUA</name>
<sequence>MCHTRIWSVALENSHAHASRGSRPCLRNAVTPLVRCPRLALSETSTARRTGGGSSFLCSRFCPCRRGSTRKSVSHDSRLSGRCAKRLSSTYSPILSSQYLASGGARLSFHQRCPPRRFFCQGWPSRTQRYTVLMYLQLLEKAASAWHISSAAVITITTTVTERSRSLTPIRRRR</sequence>
<reference evidence="1" key="2">
    <citation type="submission" date="2018-03" db="EMBL/GenBank/DDBJ databases">
        <title>The Triticum urartu genome reveals the dynamic nature of wheat genome evolution.</title>
        <authorList>
            <person name="Ling H."/>
            <person name="Ma B."/>
            <person name="Shi X."/>
            <person name="Liu H."/>
            <person name="Dong L."/>
            <person name="Sun H."/>
            <person name="Cao Y."/>
            <person name="Gao Q."/>
            <person name="Zheng S."/>
            <person name="Li Y."/>
            <person name="Yu Y."/>
            <person name="Du H."/>
            <person name="Qi M."/>
            <person name="Li Y."/>
            <person name="Yu H."/>
            <person name="Cui Y."/>
            <person name="Wang N."/>
            <person name="Chen C."/>
            <person name="Wu H."/>
            <person name="Zhao Y."/>
            <person name="Zhang J."/>
            <person name="Li Y."/>
            <person name="Zhou W."/>
            <person name="Zhang B."/>
            <person name="Hu W."/>
            <person name="Eijk M."/>
            <person name="Tang J."/>
            <person name="Witsenboer H."/>
            <person name="Zhao S."/>
            <person name="Li Z."/>
            <person name="Zhang A."/>
            <person name="Wang D."/>
            <person name="Liang C."/>
        </authorList>
    </citation>
    <scope>NUCLEOTIDE SEQUENCE [LARGE SCALE GENOMIC DNA]</scope>
    <source>
        <strain evidence="1">cv. G1812</strain>
    </source>
</reference>
<dbReference type="Gramene" id="TuG1812G0100003661.01.T01">
    <property type="protein sequence ID" value="TuG1812G0100003661.01.T01.cds338970"/>
    <property type="gene ID" value="TuG1812G0100003661.01"/>
</dbReference>
<reference evidence="1" key="3">
    <citation type="submission" date="2022-06" db="UniProtKB">
        <authorList>
            <consortium name="EnsemblPlants"/>
        </authorList>
    </citation>
    <scope>IDENTIFICATION</scope>
</reference>
<reference evidence="2" key="1">
    <citation type="journal article" date="2013" name="Nature">
        <title>Draft genome of the wheat A-genome progenitor Triticum urartu.</title>
        <authorList>
            <person name="Ling H.Q."/>
            <person name="Zhao S."/>
            <person name="Liu D."/>
            <person name="Wang J."/>
            <person name="Sun H."/>
            <person name="Zhang C."/>
            <person name="Fan H."/>
            <person name="Li D."/>
            <person name="Dong L."/>
            <person name="Tao Y."/>
            <person name="Gao C."/>
            <person name="Wu H."/>
            <person name="Li Y."/>
            <person name="Cui Y."/>
            <person name="Guo X."/>
            <person name="Zheng S."/>
            <person name="Wang B."/>
            <person name="Yu K."/>
            <person name="Liang Q."/>
            <person name="Yang W."/>
            <person name="Lou X."/>
            <person name="Chen J."/>
            <person name="Feng M."/>
            <person name="Jian J."/>
            <person name="Zhang X."/>
            <person name="Luo G."/>
            <person name="Jiang Y."/>
            <person name="Liu J."/>
            <person name="Wang Z."/>
            <person name="Sha Y."/>
            <person name="Zhang B."/>
            <person name="Wu H."/>
            <person name="Tang D."/>
            <person name="Shen Q."/>
            <person name="Xue P."/>
            <person name="Zou S."/>
            <person name="Wang X."/>
            <person name="Liu X."/>
            <person name="Wang F."/>
            <person name="Yang Y."/>
            <person name="An X."/>
            <person name="Dong Z."/>
            <person name="Zhang K."/>
            <person name="Zhang X."/>
            <person name="Luo M.C."/>
            <person name="Dvorak J."/>
            <person name="Tong Y."/>
            <person name="Wang J."/>
            <person name="Yang H."/>
            <person name="Li Z."/>
            <person name="Wang D."/>
            <person name="Zhang A."/>
            <person name="Wang J."/>
        </authorList>
    </citation>
    <scope>NUCLEOTIDE SEQUENCE</scope>
    <source>
        <strain evidence="2">cv. G1812</strain>
    </source>
</reference>
<dbReference type="AlphaFoldDB" id="A0A8R7K4K3"/>